<dbReference type="CDD" id="cd00075">
    <property type="entry name" value="HATPase"/>
    <property type="match status" value="1"/>
</dbReference>
<dbReference type="RefSeq" id="WP_209868502.1">
    <property type="nucleotide sequence ID" value="NZ_JAGGLV010000001.1"/>
</dbReference>
<dbReference type="Proteomes" id="UP000773462">
    <property type="component" value="Unassembled WGS sequence"/>
</dbReference>
<keyword evidence="10" id="KW-0902">Two-component regulatory system</keyword>
<dbReference type="PANTHER" id="PTHR43711">
    <property type="entry name" value="TWO-COMPONENT HISTIDINE KINASE"/>
    <property type="match status" value="1"/>
</dbReference>
<dbReference type="InterPro" id="IPR036890">
    <property type="entry name" value="HATPase_C_sf"/>
</dbReference>
<evidence type="ECO:0000256" key="7">
    <source>
        <dbReference type="ARBA" id="ARBA00022741"/>
    </source>
</evidence>
<keyword evidence="12" id="KW-0812">Transmembrane</keyword>
<evidence type="ECO:0000259" key="13">
    <source>
        <dbReference type="PROSITE" id="PS50109"/>
    </source>
</evidence>
<name>A0ABS4NJ40_9BACL</name>
<organism evidence="15 16">
    <name type="scientific">Paenibacillus silagei</name>
    <dbReference type="NCBI Taxonomy" id="1670801"/>
    <lineage>
        <taxon>Bacteria</taxon>
        <taxon>Bacillati</taxon>
        <taxon>Bacillota</taxon>
        <taxon>Bacilli</taxon>
        <taxon>Bacillales</taxon>
        <taxon>Paenibacillaceae</taxon>
        <taxon>Paenibacillus</taxon>
    </lineage>
</organism>
<dbReference type="Pfam" id="PF02518">
    <property type="entry name" value="HATPase_c"/>
    <property type="match status" value="1"/>
</dbReference>
<comment type="subcellular location">
    <subcellularLocation>
        <location evidence="2">Cell membrane</location>
        <topology evidence="2">Multi-pass membrane protein</topology>
    </subcellularLocation>
</comment>
<sequence length="355" mass="40214">MKRRAKKIWEKVKIVGPIAGLLSMFFITWNGSYFGSRLLVHYFHWSFSEYGYHLFVMAMQIIIFFVCGAMIAFATRGKDQNFYRPILTAMRQISQGNFKIELENSGQYRQFGGIVEGINEMASELSRMELMRQDFIASVSHEIQSPLTSIRGFAAALQEENLSPEIRKHYLDIIEAESRRLSGLSDNLLKLSVLEAESFPFERKPYRLDKQVQAMILAAEPQWLGKEIEVEAELQETTVTAVQDLLSQVWTNLLHNSIKFTPQGGRITVIVRSMGEWAEVEVRDSGIGMSEEELERIFERFYKADKSRSVSSGSGSGLGLPLVKKIVELHEGSVDVTSRPGEGTAFIVRLPQQSG</sequence>
<feature type="domain" description="Histidine kinase" evidence="13">
    <location>
        <begin position="138"/>
        <end position="354"/>
    </location>
</feature>
<evidence type="ECO:0000259" key="14">
    <source>
        <dbReference type="PROSITE" id="PS50885"/>
    </source>
</evidence>
<dbReference type="SUPFAM" id="SSF47384">
    <property type="entry name" value="Homodimeric domain of signal transducing histidine kinase"/>
    <property type="match status" value="1"/>
</dbReference>
<accession>A0ABS4NJ40</accession>
<dbReference type="GO" id="GO:0016301">
    <property type="term" value="F:kinase activity"/>
    <property type="evidence" value="ECO:0007669"/>
    <property type="project" value="UniProtKB-KW"/>
</dbReference>
<evidence type="ECO:0000256" key="10">
    <source>
        <dbReference type="ARBA" id="ARBA00023012"/>
    </source>
</evidence>
<proteinExistence type="predicted"/>
<dbReference type="SUPFAM" id="SSF55874">
    <property type="entry name" value="ATPase domain of HSP90 chaperone/DNA topoisomerase II/histidine kinase"/>
    <property type="match status" value="1"/>
</dbReference>
<keyword evidence="4" id="KW-1003">Cell membrane</keyword>
<evidence type="ECO:0000256" key="1">
    <source>
        <dbReference type="ARBA" id="ARBA00000085"/>
    </source>
</evidence>
<dbReference type="InterPro" id="IPR003594">
    <property type="entry name" value="HATPase_dom"/>
</dbReference>
<evidence type="ECO:0000256" key="4">
    <source>
        <dbReference type="ARBA" id="ARBA00022475"/>
    </source>
</evidence>
<dbReference type="InterPro" id="IPR036097">
    <property type="entry name" value="HisK_dim/P_sf"/>
</dbReference>
<comment type="caution">
    <text evidence="15">The sequence shown here is derived from an EMBL/GenBank/DDBJ whole genome shotgun (WGS) entry which is preliminary data.</text>
</comment>
<dbReference type="PRINTS" id="PR00344">
    <property type="entry name" value="BCTRLSENSOR"/>
</dbReference>
<dbReference type="EMBL" id="JAGGLV010000001">
    <property type="protein sequence ID" value="MBP2110045.1"/>
    <property type="molecule type" value="Genomic_DNA"/>
</dbReference>
<dbReference type="Gene3D" id="1.10.287.130">
    <property type="match status" value="1"/>
</dbReference>
<evidence type="ECO:0000256" key="6">
    <source>
        <dbReference type="ARBA" id="ARBA00022679"/>
    </source>
</evidence>
<dbReference type="Gene3D" id="3.30.565.10">
    <property type="entry name" value="Histidine kinase-like ATPase, C-terminal domain"/>
    <property type="match status" value="1"/>
</dbReference>
<gene>
    <name evidence="15" type="ORF">J2Z70_000184</name>
</gene>
<evidence type="ECO:0000256" key="12">
    <source>
        <dbReference type="SAM" id="Phobius"/>
    </source>
</evidence>
<evidence type="ECO:0000256" key="9">
    <source>
        <dbReference type="ARBA" id="ARBA00022840"/>
    </source>
</evidence>
<evidence type="ECO:0000313" key="15">
    <source>
        <dbReference type="EMBL" id="MBP2110045.1"/>
    </source>
</evidence>
<dbReference type="PROSITE" id="PS50885">
    <property type="entry name" value="HAMP"/>
    <property type="match status" value="1"/>
</dbReference>
<keyword evidence="5" id="KW-0597">Phosphoprotein</keyword>
<feature type="transmembrane region" description="Helical" evidence="12">
    <location>
        <begin position="50"/>
        <end position="74"/>
    </location>
</feature>
<dbReference type="InterPro" id="IPR050736">
    <property type="entry name" value="Sensor_HK_Regulatory"/>
</dbReference>
<comment type="catalytic activity">
    <reaction evidence="1">
        <text>ATP + protein L-histidine = ADP + protein N-phospho-L-histidine.</text>
        <dbReference type="EC" id="2.7.13.3"/>
    </reaction>
</comment>
<dbReference type="CDD" id="cd00082">
    <property type="entry name" value="HisKA"/>
    <property type="match status" value="1"/>
</dbReference>
<evidence type="ECO:0000256" key="3">
    <source>
        <dbReference type="ARBA" id="ARBA00012438"/>
    </source>
</evidence>
<reference evidence="15 16" key="1">
    <citation type="submission" date="2021-03" db="EMBL/GenBank/DDBJ databases">
        <title>Genomic Encyclopedia of Type Strains, Phase IV (KMG-IV): sequencing the most valuable type-strain genomes for metagenomic binning, comparative biology and taxonomic classification.</title>
        <authorList>
            <person name="Goeker M."/>
        </authorList>
    </citation>
    <scope>NUCLEOTIDE SEQUENCE [LARGE SCALE GENOMIC DNA]</scope>
    <source>
        <strain evidence="15 16">DSM 101953</strain>
    </source>
</reference>
<dbReference type="PROSITE" id="PS50109">
    <property type="entry name" value="HIS_KIN"/>
    <property type="match status" value="1"/>
</dbReference>
<feature type="transmembrane region" description="Helical" evidence="12">
    <location>
        <begin position="12"/>
        <end position="30"/>
    </location>
</feature>
<evidence type="ECO:0000256" key="11">
    <source>
        <dbReference type="ARBA" id="ARBA00023136"/>
    </source>
</evidence>
<keyword evidence="8 15" id="KW-0418">Kinase</keyword>
<keyword evidence="11 12" id="KW-0472">Membrane</keyword>
<evidence type="ECO:0000313" key="16">
    <source>
        <dbReference type="Proteomes" id="UP000773462"/>
    </source>
</evidence>
<evidence type="ECO:0000256" key="5">
    <source>
        <dbReference type="ARBA" id="ARBA00022553"/>
    </source>
</evidence>
<dbReference type="InterPro" id="IPR004358">
    <property type="entry name" value="Sig_transdc_His_kin-like_C"/>
</dbReference>
<keyword evidence="9" id="KW-0067">ATP-binding</keyword>
<protein>
    <recommendedName>
        <fullName evidence="3">histidine kinase</fullName>
        <ecNumber evidence="3">2.7.13.3</ecNumber>
    </recommendedName>
</protein>
<feature type="domain" description="HAMP" evidence="14">
    <location>
        <begin position="86"/>
        <end position="130"/>
    </location>
</feature>
<dbReference type="InterPro" id="IPR005467">
    <property type="entry name" value="His_kinase_dom"/>
</dbReference>
<dbReference type="InterPro" id="IPR003661">
    <property type="entry name" value="HisK_dim/P_dom"/>
</dbReference>
<evidence type="ECO:0000256" key="8">
    <source>
        <dbReference type="ARBA" id="ARBA00022777"/>
    </source>
</evidence>
<keyword evidence="16" id="KW-1185">Reference proteome</keyword>
<dbReference type="InterPro" id="IPR003660">
    <property type="entry name" value="HAMP_dom"/>
</dbReference>
<dbReference type="SMART" id="SM00388">
    <property type="entry name" value="HisKA"/>
    <property type="match status" value="1"/>
</dbReference>
<dbReference type="PANTHER" id="PTHR43711:SF1">
    <property type="entry name" value="HISTIDINE KINASE 1"/>
    <property type="match status" value="1"/>
</dbReference>
<evidence type="ECO:0000256" key="2">
    <source>
        <dbReference type="ARBA" id="ARBA00004651"/>
    </source>
</evidence>
<dbReference type="SMART" id="SM00387">
    <property type="entry name" value="HATPase_c"/>
    <property type="match status" value="1"/>
</dbReference>
<keyword evidence="6" id="KW-0808">Transferase</keyword>
<keyword evidence="12" id="KW-1133">Transmembrane helix</keyword>
<dbReference type="Pfam" id="PF00512">
    <property type="entry name" value="HisKA"/>
    <property type="match status" value="1"/>
</dbReference>
<dbReference type="EC" id="2.7.13.3" evidence="3"/>
<keyword evidence="7" id="KW-0547">Nucleotide-binding</keyword>